<keyword evidence="1" id="KW-0472">Membrane</keyword>
<dbReference type="Proteomes" id="UP001065613">
    <property type="component" value="Chromosome"/>
</dbReference>
<keyword evidence="1" id="KW-0812">Transmembrane</keyword>
<name>A0A977KTA9_9CYAN</name>
<evidence type="ECO:0000313" key="2">
    <source>
        <dbReference type="EMBL" id="UXE58446.1"/>
    </source>
</evidence>
<feature type="transmembrane region" description="Helical" evidence="1">
    <location>
        <begin position="20"/>
        <end position="42"/>
    </location>
</feature>
<evidence type="ECO:0000256" key="1">
    <source>
        <dbReference type="SAM" id="Phobius"/>
    </source>
</evidence>
<keyword evidence="1" id="KW-1133">Transmembrane helix</keyword>
<dbReference type="EMBL" id="CP073041">
    <property type="protein sequence ID" value="UXE58446.1"/>
    <property type="molecule type" value="Genomic_DNA"/>
</dbReference>
<accession>A0A977KTA9</accession>
<gene>
    <name evidence="2" type="ORF">KA717_20450</name>
</gene>
<reference evidence="2" key="1">
    <citation type="submission" date="2021-04" db="EMBL/GenBank/DDBJ databases">
        <title>Genome sequence of Woronichinia naegeliana from Washington state freshwater lake bloom.</title>
        <authorList>
            <person name="Dreher T.W."/>
        </authorList>
    </citation>
    <scope>NUCLEOTIDE SEQUENCE</scope>
    <source>
        <strain evidence="2">WA131</strain>
    </source>
</reference>
<proteinExistence type="predicted"/>
<feature type="transmembrane region" description="Helical" evidence="1">
    <location>
        <begin position="79"/>
        <end position="99"/>
    </location>
</feature>
<protein>
    <submittedName>
        <fullName evidence="2">DUF4407 domain-containing protein</fullName>
    </submittedName>
</protein>
<dbReference type="AlphaFoldDB" id="A0A977KTA9"/>
<sequence length="459" mass="52527">MTYTRPNRVANKRPKDDRDWLLMVILAFLNLVSGYTTVTGAAQILPSWGWAWILGLSVQGILFLSLAELMLRHAPRIKWLTVLILSFFSIYTSFVTYYGSLTQNLNKELAKDQAIQAHNQLVSQVYSPMQQQLIELEASANKATEAAGCEQQGCTTGLFGKGPEYLRLQAKAREAKGKYEEFKTKTNVVEEKLNYDLEDSSLTPKEILRRDGEALALVPPEFKNNFEIKRENYIDTEKDIDLLTPYNKVRRWETSAIGPLFLALSVDGLAVLLGTVITVKQEKKSFFVVFGEAISNIINDIRIGFAYILGAVEAPVKNKLIYTHHKQLSLRLQGKGSDFLLKFNQAISLQHPNHIDYQVLQKTLNSSAFDELFYQLSHPNVAFLEFDQGQWKTSENCYYELKDWLRDEIERLHDEEEKKNYAPDYDDLSWGFSPFDDSDTATNLVKLYIPLILPKKKKI</sequence>
<dbReference type="KEGG" id="wna:KA717_20450"/>
<feature type="transmembrane region" description="Helical" evidence="1">
    <location>
        <begin position="48"/>
        <end position="67"/>
    </location>
</feature>
<organism evidence="2">
    <name type="scientific">Woronichinia naegeliana WA131</name>
    <dbReference type="NCBI Taxonomy" id="2824559"/>
    <lineage>
        <taxon>Bacteria</taxon>
        <taxon>Bacillati</taxon>
        <taxon>Cyanobacteriota</taxon>
        <taxon>Cyanophyceae</taxon>
        <taxon>Synechococcales</taxon>
        <taxon>Coelosphaeriaceae</taxon>
        <taxon>Woronichinia</taxon>
    </lineage>
</organism>